<feature type="transmembrane region" description="Helical" evidence="1">
    <location>
        <begin position="237"/>
        <end position="259"/>
    </location>
</feature>
<proteinExistence type="predicted"/>
<sequence>MLFLYAVARPISLNAFAGADVMADDPSINSSCNDIDKCRTITDILWNCYSVVILCTWVAVHPNVPTVGDHFTVVLMKYGLIAFMAVVAPELMILWALRQWVSCLRITRKYKKYGWKKCHAFLVLMGGLALYDDDTFVCYLWDRPSFNHSIDRNTGEYCYNRDVSDSWEFRLAVGIGNGWTLDEIVQRRDKPLLEQECSETAPSELAKRYSCLLEYLLARGHIRMTQDEIRDKGHADALTKTIALVQTLWFILQCVARVIQGLEVTALEVVVFAFAVLNFITYFLWWNKPLRVRHPIRVYWQLHPPALKLPREKFWTNLLCRLVRYAVDACGTGINAAVMYVADDYHSLSNERIFAFLKSRIFSPLYPIVALGTRFRDLGAGIESDNCRYLFSSRLDKDTIPIHAITYIVAILFAAIHLIPWFFSFPTAIERTLWRISAVFATSAPIIFSALHLSGKYIIRKIVEKMQEGTTRRRYKLEMVLQIVGTLWMVLMFLLFAVYVPARLALIVLALTALRDLHRDGYEAVQWNTYMPHIG</sequence>
<feature type="transmembrane region" description="Helical" evidence="1">
    <location>
        <begin position="265"/>
        <end position="285"/>
    </location>
</feature>
<dbReference type="PANTHER" id="PTHR35043">
    <property type="entry name" value="TRANSCRIPTION FACTOR DOMAIN-CONTAINING PROTEIN"/>
    <property type="match status" value="1"/>
</dbReference>
<feature type="transmembrane region" description="Helical" evidence="1">
    <location>
        <begin position="80"/>
        <end position="101"/>
    </location>
</feature>
<reference evidence="2 3" key="1">
    <citation type="submission" date="2015-12" db="EMBL/GenBank/DDBJ databases">
        <title>Draft genome sequence of Moniliophthora roreri, the causal agent of frosty pod rot of cacao.</title>
        <authorList>
            <person name="Aime M.C."/>
            <person name="Diaz-Valderrama J.R."/>
            <person name="Kijpornyongpan T."/>
            <person name="Phillips-Mora W."/>
        </authorList>
    </citation>
    <scope>NUCLEOTIDE SEQUENCE [LARGE SCALE GENOMIC DNA]</scope>
    <source>
        <strain evidence="2 3">MCA 2952</strain>
    </source>
</reference>
<feature type="transmembrane region" description="Helical" evidence="1">
    <location>
        <begin position="436"/>
        <end position="459"/>
    </location>
</feature>
<protein>
    <submittedName>
        <fullName evidence="2">Uncharacterized protein</fullName>
    </submittedName>
</protein>
<dbReference type="EMBL" id="LATX01002491">
    <property type="protein sequence ID" value="KTB28264.1"/>
    <property type="molecule type" value="Genomic_DNA"/>
</dbReference>
<dbReference type="AlphaFoldDB" id="A0A0W0EW09"/>
<organism evidence="2 3">
    <name type="scientific">Moniliophthora roreri</name>
    <name type="common">Frosty pod rot fungus</name>
    <name type="synonym">Monilia roreri</name>
    <dbReference type="NCBI Taxonomy" id="221103"/>
    <lineage>
        <taxon>Eukaryota</taxon>
        <taxon>Fungi</taxon>
        <taxon>Dikarya</taxon>
        <taxon>Basidiomycota</taxon>
        <taxon>Agaricomycotina</taxon>
        <taxon>Agaricomycetes</taxon>
        <taxon>Agaricomycetidae</taxon>
        <taxon>Agaricales</taxon>
        <taxon>Marasmiineae</taxon>
        <taxon>Marasmiaceae</taxon>
        <taxon>Moniliophthora</taxon>
    </lineage>
</organism>
<gene>
    <name evidence="2" type="ORF">WG66_19177</name>
</gene>
<comment type="caution">
    <text evidence="2">The sequence shown here is derived from an EMBL/GenBank/DDBJ whole genome shotgun (WGS) entry which is preliminary data.</text>
</comment>
<evidence type="ECO:0000313" key="3">
    <source>
        <dbReference type="Proteomes" id="UP000054988"/>
    </source>
</evidence>
<dbReference type="eggNOG" id="ENOG502SI2K">
    <property type="taxonomic scope" value="Eukaryota"/>
</dbReference>
<keyword evidence="1" id="KW-0472">Membrane</keyword>
<accession>A0A0W0EW09</accession>
<evidence type="ECO:0000313" key="2">
    <source>
        <dbReference type="EMBL" id="KTB28264.1"/>
    </source>
</evidence>
<keyword evidence="1" id="KW-1133">Transmembrane helix</keyword>
<feature type="transmembrane region" description="Helical" evidence="1">
    <location>
        <begin position="404"/>
        <end position="424"/>
    </location>
</feature>
<name>A0A0W0EW09_MONRR</name>
<dbReference type="PANTHER" id="PTHR35043:SF7">
    <property type="entry name" value="TRANSCRIPTION FACTOR DOMAIN-CONTAINING PROTEIN"/>
    <property type="match status" value="1"/>
</dbReference>
<evidence type="ECO:0000256" key="1">
    <source>
        <dbReference type="SAM" id="Phobius"/>
    </source>
</evidence>
<keyword evidence="1" id="KW-0812">Transmembrane</keyword>
<feature type="transmembrane region" description="Helical" evidence="1">
    <location>
        <begin position="44"/>
        <end position="60"/>
    </location>
</feature>
<feature type="transmembrane region" description="Helical" evidence="1">
    <location>
        <begin position="480"/>
        <end position="502"/>
    </location>
</feature>
<dbReference type="Proteomes" id="UP000054988">
    <property type="component" value="Unassembled WGS sequence"/>
</dbReference>